<comment type="caution">
    <text evidence="2">The sequence shown here is derived from an EMBL/GenBank/DDBJ whole genome shotgun (WGS) entry which is preliminary data.</text>
</comment>
<proteinExistence type="predicted"/>
<name>A0A7W9HGQ3_9PSEU</name>
<evidence type="ECO:0000313" key="3">
    <source>
        <dbReference type="Proteomes" id="UP000552097"/>
    </source>
</evidence>
<dbReference type="EMBL" id="JACHMO010000001">
    <property type="protein sequence ID" value="MBB5801651.1"/>
    <property type="molecule type" value="Genomic_DNA"/>
</dbReference>
<dbReference type="Proteomes" id="UP000552097">
    <property type="component" value="Unassembled WGS sequence"/>
</dbReference>
<sequence>MGIGDKFDDMKSKAKDALGQHGDKVDEGVDRAGQFADERTGGQHSDRIQQGTDKAKEGLGRFREQDQDQSLGQDEPLGGGQYVDPDQQR</sequence>
<dbReference type="RefSeq" id="WP_184917755.1">
    <property type="nucleotide sequence ID" value="NZ_JACHMO010000001.1"/>
</dbReference>
<feature type="compositionally biased region" description="Basic and acidic residues" evidence="1">
    <location>
        <begin position="1"/>
        <end position="66"/>
    </location>
</feature>
<feature type="region of interest" description="Disordered" evidence="1">
    <location>
        <begin position="1"/>
        <end position="89"/>
    </location>
</feature>
<gene>
    <name evidence="2" type="ORF">F4560_001419</name>
</gene>
<dbReference type="AlphaFoldDB" id="A0A7W9HGQ3"/>
<keyword evidence="3" id="KW-1185">Reference proteome</keyword>
<evidence type="ECO:0008006" key="4">
    <source>
        <dbReference type="Google" id="ProtNLM"/>
    </source>
</evidence>
<reference evidence="2 3" key="1">
    <citation type="submission" date="2020-08" db="EMBL/GenBank/DDBJ databases">
        <title>Sequencing the genomes of 1000 actinobacteria strains.</title>
        <authorList>
            <person name="Klenk H.-P."/>
        </authorList>
    </citation>
    <scope>NUCLEOTIDE SEQUENCE [LARGE SCALE GENOMIC DNA]</scope>
    <source>
        <strain evidence="2 3">DSM 45486</strain>
    </source>
</reference>
<evidence type="ECO:0000313" key="2">
    <source>
        <dbReference type="EMBL" id="MBB5801651.1"/>
    </source>
</evidence>
<organism evidence="2 3">
    <name type="scientific">Saccharothrix ecbatanensis</name>
    <dbReference type="NCBI Taxonomy" id="1105145"/>
    <lineage>
        <taxon>Bacteria</taxon>
        <taxon>Bacillati</taxon>
        <taxon>Actinomycetota</taxon>
        <taxon>Actinomycetes</taxon>
        <taxon>Pseudonocardiales</taxon>
        <taxon>Pseudonocardiaceae</taxon>
        <taxon>Saccharothrix</taxon>
    </lineage>
</organism>
<accession>A0A7W9HGQ3</accession>
<evidence type="ECO:0000256" key="1">
    <source>
        <dbReference type="SAM" id="MobiDB-lite"/>
    </source>
</evidence>
<dbReference type="InterPro" id="IPR028037">
    <property type="entry name" value="Antitoxin_Rv0909/MT0933"/>
</dbReference>
<protein>
    <recommendedName>
        <fullName evidence="4">Antitoxin protein of toxin-antitoxin system</fullName>
    </recommendedName>
</protein>
<dbReference type="Pfam" id="PF14013">
    <property type="entry name" value="MT0933_antitox"/>
    <property type="match status" value="1"/>
</dbReference>